<dbReference type="Gene3D" id="3.40.50.300">
    <property type="entry name" value="P-loop containing nucleotide triphosphate hydrolases"/>
    <property type="match status" value="1"/>
</dbReference>
<evidence type="ECO:0008006" key="4">
    <source>
        <dbReference type="Google" id="ProtNLM"/>
    </source>
</evidence>
<comment type="caution">
    <text evidence="2">The sequence shown here is derived from an EMBL/GenBank/DDBJ whole genome shotgun (WGS) entry which is preliminary data.</text>
</comment>
<name>A0A8J6TLR8_9BACT</name>
<accession>A0A8J6TLR8</accession>
<sequence length="364" mass="40409">MACTDNQNMQEFLKCSLGGVSICVSAPGELHEDLSAFQRRMAVFKEDMPIDLSMAVLKSRPKEKYRGGESEKGLTNNLILNIVQNETLIKKRELLLKATQHLKLMLLDPAMHDPLKLLVSQNGKLSFVPLEAGFLFVNLSISAALLLLDEEWYMNGSFATASWGPVANITAINAVMALLAIYLAERGDGLITHGTGVNFQNRGYLFLAPSGGGKTALSMHSPAGSVLADDGIIIRKSKNAYWLYPTPLRQRPGGEIKDWAWQPAPAPLQAVFILDKGSQTRIKSIPRPQAIGFLVNALTHFFMWMKPGQATRVFDFWRRLGTIIPVAGLEWRLKSEFWPAIDDFIIKGKKYESSKKIPKLAGRI</sequence>
<keyword evidence="1" id="KW-0472">Membrane</keyword>
<protein>
    <recommendedName>
        <fullName evidence="4">SynChlorMet cassette protein ScmC</fullName>
    </recommendedName>
</protein>
<keyword evidence="1" id="KW-0812">Transmembrane</keyword>
<gene>
    <name evidence="2" type="ORF">H8D96_07275</name>
</gene>
<feature type="transmembrane region" description="Helical" evidence="1">
    <location>
        <begin position="125"/>
        <end position="146"/>
    </location>
</feature>
<feature type="transmembrane region" description="Helical" evidence="1">
    <location>
        <begin position="166"/>
        <end position="184"/>
    </location>
</feature>
<keyword evidence="1" id="KW-1133">Transmembrane helix</keyword>
<proteinExistence type="predicted"/>
<evidence type="ECO:0000313" key="3">
    <source>
        <dbReference type="Proteomes" id="UP000605201"/>
    </source>
</evidence>
<dbReference type="AlphaFoldDB" id="A0A8J6TLR8"/>
<dbReference type="Proteomes" id="UP000605201">
    <property type="component" value="Unassembled WGS sequence"/>
</dbReference>
<reference evidence="2 3" key="1">
    <citation type="submission" date="2020-08" db="EMBL/GenBank/DDBJ databases">
        <title>Bridging the membrane lipid divide: bacteria of the FCB group superphylum have the potential to synthesize archaeal ether lipids.</title>
        <authorList>
            <person name="Villanueva L."/>
            <person name="Von Meijenfeldt F.A.B."/>
            <person name="Westbye A.B."/>
            <person name="Yadav S."/>
            <person name="Hopmans E.C."/>
            <person name="Dutilh B.E."/>
            <person name="Sinninghe Damste J.S."/>
        </authorList>
    </citation>
    <scope>NUCLEOTIDE SEQUENCE [LARGE SCALE GENOMIC DNA]</scope>
    <source>
        <strain evidence="2">NIOZ-UU17</strain>
    </source>
</reference>
<evidence type="ECO:0000256" key="1">
    <source>
        <dbReference type="SAM" id="Phobius"/>
    </source>
</evidence>
<evidence type="ECO:0000313" key="2">
    <source>
        <dbReference type="EMBL" id="MBC8431706.1"/>
    </source>
</evidence>
<dbReference type="EMBL" id="JACNIG010000165">
    <property type="protein sequence ID" value="MBC8431706.1"/>
    <property type="molecule type" value="Genomic_DNA"/>
</dbReference>
<dbReference type="InterPro" id="IPR027417">
    <property type="entry name" value="P-loop_NTPase"/>
</dbReference>
<organism evidence="2 3">
    <name type="scientific">Candidatus Desulfatibia vada</name>
    <dbReference type="NCBI Taxonomy" id="2841696"/>
    <lineage>
        <taxon>Bacteria</taxon>
        <taxon>Pseudomonadati</taxon>
        <taxon>Thermodesulfobacteriota</taxon>
        <taxon>Desulfobacteria</taxon>
        <taxon>Desulfobacterales</taxon>
        <taxon>Desulfobacterales incertae sedis</taxon>
        <taxon>Candidatus Desulfatibia</taxon>
    </lineage>
</organism>